<keyword evidence="11" id="KW-0539">Nucleus</keyword>
<dbReference type="InterPro" id="IPR013087">
    <property type="entry name" value="Znf_C2H2_type"/>
</dbReference>
<reference evidence="14" key="1">
    <citation type="journal article" date="2023" name="Front. Mar. Sci.">
        <title>A new Merluccius polli reference genome to investigate the effects of global change in West African waters.</title>
        <authorList>
            <person name="Mateo J.L."/>
            <person name="Blanco-Fernandez C."/>
            <person name="Garcia-Vazquez E."/>
            <person name="Machado-Schiaffino G."/>
        </authorList>
    </citation>
    <scope>NUCLEOTIDE SEQUENCE</scope>
    <source>
        <strain evidence="14">C29</strain>
        <tissue evidence="14">Fin</tissue>
    </source>
</reference>
<dbReference type="FunFam" id="3.30.160.60:FF:000292">
    <property type="entry name" value="zinc finger protein 619"/>
    <property type="match status" value="1"/>
</dbReference>
<evidence type="ECO:0000256" key="1">
    <source>
        <dbReference type="ARBA" id="ARBA00003767"/>
    </source>
</evidence>
<evidence type="ECO:0000259" key="13">
    <source>
        <dbReference type="PROSITE" id="PS50157"/>
    </source>
</evidence>
<comment type="caution">
    <text evidence="14">The sequence shown here is derived from an EMBL/GenBank/DDBJ whole genome shotgun (WGS) entry which is preliminary data.</text>
</comment>
<keyword evidence="15" id="KW-1185">Reference proteome</keyword>
<dbReference type="PROSITE" id="PS00028">
    <property type="entry name" value="ZINC_FINGER_C2H2_1"/>
    <property type="match status" value="2"/>
</dbReference>
<feature type="domain" description="C2H2-type" evidence="13">
    <location>
        <begin position="65"/>
        <end position="92"/>
    </location>
</feature>
<evidence type="ECO:0000313" key="15">
    <source>
        <dbReference type="Proteomes" id="UP001174136"/>
    </source>
</evidence>
<dbReference type="SUPFAM" id="SSF57667">
    <property type="entry name" value="beta-beta-alpha zinc fingers"/>
    <property type="match status" value="1"/>
</dbReference>
<keyword evidence="9" id="KW-0238">DNA-binding</keyword>
<evidence type="ECO:0000256" key="4">
    <source>
        <dbReference type="ARBA" id="ARBA00022723"/>
    </source>
</evidence>
<evidence type="ECO:0000256" key="9">
    <source>
        <dbReference type="ARBA" id="ARBA00023125"/>
    </source>
</evidence>
<dbReference type="PANTHER" id="PTHR24394:SF44">
    <property type="entry name" value="ZINC FINGER PROTEIN 271-LIKE"/>
    <property type="match status" value="1"/>
</dbReference>
<dbReference type="PANTHER" id="PTHR24394">
    <property type="entry name" value="ZINC FINGER PROTEIN"/>
    <property type="match status" value="1"/>
</dbReference>
<evidence type="ECO:0000256" key="7">
    <source>
        <dbReference type="ARBA" id="ARBA00022833"/>
    </source>
</evidence>
<dbReference type="Pfam" id="PF00096">
    <property type="entry name" value="zf-C2H2"/>
    <property type="match status" value="2"/>
</dbReference>
<evidence type="ECO:0000256" key="11">
    <source>
        <dbReference type="ARBA" id="ARBA00023242"/>
    </source>
</evidence>
<feature type="domain" description="C2H2-type" evidence="13">
    <location>
        <begin position="93"/>
        <end position="115"/>
    </location>
</feature>
<dbReference type="GO" id="GO:0008270">
    <property type="term" value="F:zinc ion binding"/>
    <property type="evidence" value="ECO:0007669"/>
    <property type="project" value="UniProtKB-KW"/>
</dbReference>
<keyword evidence="5" id="KW-0677">Repeat</keyword>
<accession>A0AA47PC13</accession>
<sequence length="121" mass="13912">MEIFFDKHIKRSHGDLYGRLLRSGKIQVETGLLPYIAASSQEPVRASPEPVQKTSQITADEARRHCCKQCGKTFLQSSSLKRHQRIHTGEKLYHCQQCGKTFSDPSHFEVHQRIHITRLLS</sequence>
<dbReference type="InterPro" id="IPR036236">
    <property type="entry name" value="Znf_C2H2_sf"/>
</dbReference>
<gene>
    <name evidence="14" type="primary">ZKSCAN3</name>
    <name evidence="14" type="ORF">N1851_003957</name>
</gene>
<dbReference type="PROSITE" id="PS50157">
    <property type="entry name" value="ZINC_FINGER_C2H2_2"/>
    <property type="match status" value="2"/>
</dbReference>
<keyword evidence="8" id="KW-0805">Transcription regulation</keyword>
<comment type="similarity">
    <text evidence="3">Belongs to the krueppel C2H2-type zinc-finger protein family.</text>
</comment>
<dbReference type="AlphaFoldDB" id="A0AA47PC13"/>
<evidence type="ECO:0000256" key="6">
    <source>
        <dbReference type="ARBA" id="ARBA00022771"/>
    </source>
</evidence>
<keyword evidence="4" id="KW-0479">Metal-binding</keyword>
<evidence type="ECO:0000256" key="3">
    <source>
        <dbReference type="ARBA" id="ARBA00006991"/>
    </source>
</evidence>
<dbReference type="EMBL" id="JAOPHQ010000599">
    <property type="protein sequence ID" value="KAK0153967.1"/>
    <property type="molecule type" value="Genomic_DNA"/>
</dbReference>
<dbReference type="Gene3D" id="3.30.160.60">
    <property type="entry name" value="Classic Zinc Finger"/>
    <property type="match status" value="2"/>
</dbReference>
<dbReference type="Proteomes" id="UP001174136">
    <property type="component" value="Unassembled WGS sequence"/>
</dbReference>
<evidence type="ECO:0000256" key="5">
    <source>
        <dbReference type="ARBA" id="ARBA00022737"/>
    </source>
</evidence>
<dbReference type="GO" id="GO:0005634">
    <property type="term" value="C:nucleus"/>
    <property type="evidence" value="ECO:0007669"/>
    <property type="project" value="UniProtKB-SubCell"/>
</dbReference>
<keyword evidence="10" id="KW-0804">Transcription</keyword>
<evidence type="ECO:0000256" key="10">
    <source>
        <dbReference type="ARBA" id="ARBA00023163"/>
    </source>
</evidence>
<keyword evidence="7" id="KW-0862">Zinc</keyword>
<protein>
    <submittedName>
        <fullName evidence="14">Zinc finger protein with KRAB and SCAN domains 3</fullName>
    </submittedName>
</protein>
<organism evidence="14 15">
    <name type="scientific">Merluccius polli</name>
    <name type="common">Benguela hake</name>
    <name type="synonym">Merluccius cadenati</name>
    <dbReference type="NCBI Taxonomy" id="89951"/>
    <lineage>
        <taxon>Eukaryota</taxon>
        <taxon>Metazoa</taxon>
        <taxon>Chordata</taxon>
        <taxon>Craniata</taxon>
        <taxon>Vertebrata</taxon>
        <taxon>Euteleostomi</taxon>
        <taxon>Actinopterygii</taxon>
        <taxon>Neopterygii</taxon>
        <taxon>Teleostei</taxon>
        <taxon>Neoteleostei</taxon>
        <taxon>Acanthomorphata</taxon>
        <taxon>Zeiogadaria</taxon>
        <taxon>Gadariae</taxon>
        <taxon>Gadiformes</taxon>
        <taxon>Gadoidei</taxon>
        <taxon>Merlucciidae</taxon>
        <taxon>Merluccius</taxon>
    </lineage>
</organism>
<comment type="function">
    <text evidence="1">May be involved in transcriptional regulation.</text>
</comment>
<dbReference type="GO" id="GO:0000981">
    <property type="term" value="F:DNA-binding transcription factor activity, RNA polymerase II-specific"/>
    <property type="evidence" value="ECO:0007669"/>
    <property type="project" value="TreeGrafter"/>
</dbReference>
<comment type="subcellular location">
    <subcellularLocation>
        <location evidence="2">Nucleus</location>
    </subcellularLocation>
</comment>
<evidence type="ECO:0000256" key="2">
    <source>
        <dbReference type="ARBA" id="ARBA00004123"/>
    </source>
</evidence>
<name>A0AA47PC13_MERPO</name>
<dbReference type="SMART" id="SM00355">
    <property type="entry name" value="ZnF_C2H2"/>
    <property type="match status" value="2"/>
</dbReference>
<evidence type="ECO:0000256" key="12">
    <source>
        <dbReference type="PROSITE-ProRule" id="PRU00042"/>
    </source>
</evidence>
<proteinExistence type="inferred from homology"/>
<dbReference type="FunFam" id="3.30.160.60:FF:000052">
    <property type="entry name" value="zinc finger protein 546 isoform X1"/>
    <property type="match status" value="1"/>
</dbReference>
<evidence type="ECO:0000256" key="8">
    <source>
        <dbReference type="ARBA" id="ARBA00023015"/>
    </source>
</evidence>
<evidence type="ECO:0000313" key="14">
    <source>
        <dbReference type="EMBL" id="KAK0153967.1"/>
    </source>
</evidence>
<dbReference type="GO" id="GO:0003677">
    <property type="term" value="F:DNA binding"/>
    <property type="evidence" value="ECO:0007669"/>
    <property type="project" value="UniProtKB-KW"/>
</dbReference>
<keyword evidence="6 12" id="KW-0863">Zinc-finger</keyword>